<evidence type="ECO:0000313" key="17">
    <source>
        <dbReference type="Proteomes" id="UP001059041"/>
    </source>
</evidence>
<dbReference type="InterPro" id="IPR000719">
    <property type="entry name" value="Prot_kinase_dom"/>
</dbReference>
<feature type="binding site" evidence="12">
    <location>
        <begin position="14"/>
        <end position="22"/>
    </location>
    <ligand>
        <name>ATP</name>
        <dbReference type="ChEBI" id="CHEBI:30616"/>
    </ligand>
</feature>
<comment type="caution">
    <text evidence="16">The sequence shown here is derived from an EMBL/GenBank/DDBJ whole genome shotgun (WGS) entry which is preliminary data.</text>
</comment>
<dbReference type="GO" id="GO:0043066">
    <property type="term" value="P:negative regulation of apoptotic process"/>
    <property type="evidence" value="ECO:0007669"/>
    <property type="project" value="InterPro"/>
</dbReference>
<dbReference type="Pfam" id="PF00069">
    <property type="entry name" value="Pkinase"/>
    <property type="match status" value="1"/>
</dbReference>
<gene>
    <name evidence="16" type="ORF">IRJ41_021668</name>
</gene>
<evidence type="ECO:0000313" key="16">
    <source>
        <dbReference type="EMBL" id="KAI7794700.1"/>
    </source>
</evidence>
<comment type="catalytic activity">
    <reaction evidence="9">
        <text>L-threonyl-[protein] + ATP = O-phospho-L-threonyl-[protein] + ADP + H(+)</text>
        <dbReference type="Rhea" id="RHEA:46608"/>
        <dbReference type="Rhea" id="RHEA-COMP:11060"/>
        <dbReference type="Rhea" id="RHEA-COMP:11605"/>
        <dbReference type="ChEBI" id="CHEBI:15378"/>
        <dbReference type="ChEBI" id="CHEBI:30013"/>
        <dbReference type="ChEBI" id="CHEBI:30616"/>
        <dbReference type="ChEBI" id="CHEBI:61977"/>
        <dbReference type="ChEBI" id="CHEBI:456216"/>
        <dbReference type="EC" id="2.7.11.1"/>
    </reaction>
</comment>
<keyword evidence="3 14" id="KW-0723">Serine/threonine-protein kinase</keyword>
<dbReference type="GO" id="GO:0004674">
    <property type="term" value="F:protein serine/threonine kinase activity"/>
    <property type="evidence" value="ECO:0007669"/>
    <property type="project" value="UniProtKB-KW"/>
</dbReference>
<evidence type="ECO:0000256" key="14">
    <source>
        <dbReference type="RuleBase" id="RU000304"/>
    </source>
</evidence>
<dbReference type="SMART" id="SM00220">
    <property type="entry name" value="S_TKc"/>
    <property type="match status" value="1"/>
</dbReference>
<dbReference type="SUPFAM" id="SSF56112">
    <property type="entry name" value="Protein kinase-like (PK-like)"/>
    <property type="match status" value="1"/>
</dbReference>
<dbReference type="PROSITE" id="PS50011">
    <property type="entry name" value="PROTEIN_KINASE_DOM"/>
    <property type="match status" value="1"/>
</dbReference>
<dbReference type="PIRSF" id="PIRSF037993">
    <property type="entry name" value="STPK_Pim-1"/>
    <property type="match status" value="1"/>
</dbReference>
<dbReference type="Gene3D" id="1.10.510.10">
    <property type="entry name" value="Transferase(Phosphotransferase) domain 1"/>
    <property type="match status" value="1"/>
</dbReference>
<evidence type="ECO:0000256" key="5">
    <source>
        <dbReference type="ARBA" id="ARBA00022679"/>
    </source>
</evidence>
<dbReference type="Proteomes" id="UP001059041">
    <property type="component" value="Linkage Group LG21"/>
</dbReference>
<dbReference type="PANTHER" id="PTHR22984">
    <property type="entry name" value="SERINE/THREONINE-PROTEIN KINASE PIM"/>
    <property type="match status" value="1"/>
</dbReference>
<dbReference type="FunFam" id="3.30.200.20:FF:000246">
    <property type="entry name" value="Pim proto-oncogene, serine/threonine kinase,-related 152"/>
    <property type="match status" value="1"/>
</dbReference>
<evidence type="ECO:0000256" key="7">
    <source>
        <dbReference type="ARBA" id="ARBA00022777"/>
    </source>
</evidence>
<evidence type="ECO:0000256" key="6">
    <source>
        <dbReference type="ARBA" id="ARBA00022741"/>
    </source>
</evidence>
<feature type="domain" description="Protein kinase" evidence="15">
    <location>
        <begin position="8"/>
        <end position="264"/>
    </location>
</feature>
<dbReference type="FunFam" id="1.10.510.10:FF:000392">
    <property type="entry name" value="Pim proto-oncogene, serine/threonine kinase,-related 152"/>
    <property type="match status" value="1"/>
</dbReference>
<dbReference type="PROSITE" id="PS00108">
    <property type="entry name" value="PROTEIN_KINASE_ST"/>
    <property type="match status" value="1"/>
</dbReference>
<accession>A0A9W7WD07</accession>
<sequence>IEINSCMYEIGEMLGEGGFGAVFAGTRVHDGLEVAVKYAKKSKHLDYISIPGHPEPLPREVALHMLACEGEIVPEIIRLLDWQDYQNRYIMVLERPSPCEDLSEFIASKGAELEEELARVIMRQATTAAYMSCERGVFHRDIKLENLLIRTDTMNVKLIDFGCGDLLKKSTYKSYTGTINYVCPEYFETGEYRGKPSTVYSLGVLLFAMLCRRFPSDFDLHLINEKTWSKDGLTEECCGLLQACLQQNPDERIHLENIRDHAWFEESDMSNLSLTYL</sequence>
<keyword evidence="17" id="KW-1185">Reference proteome</keyword>
<evidence type="ECO:0000256" key="8">
    <source>
        <dbReference type="ARBA" id="ARBA00022840"/>
    </source>
</evidence>
<evidence type="ECO:0000256" key="4">
    <source>
        <dbReference type="ARBA" id="ARBA00022553"/>
    </source>
</evidence>
<dbReference type="InterPro" id="IPR017348">
    <property type="entry name" value="PIM1/2/3"/>
</dbReference>
<evidence type="ECO:0000256" key="12">
    <source>
        <dbReference type="PIRSR" id="PIRSR037993-2"/>
    </source>
</evidence>
<organism evidence="16 17">
    <name type="scientific">Triplophysa rosa</name>
    <name type="common">Cave loach</name>
    <dbReference type="NCBI Taxonomy" id="992332"/>
    <lineage>
        <taxon>Eukaryota</taxon>
        <taxon>Metazoa</taxon>
        <taxon>Chordata</taxon>
        <taxon>Craniata</taxon>
        <taxon>Vertebrata</taxon>
        <taxon>Euteleostomi</taxon>
        <taxon>Actinopterygii</taxon>
        <taxon>Neopterygii</taxon>
        <taxon>Teleostei</taxon>
        <taxon>Ostariophysi</taxon>
        <taxon>Cypriniformes</taxon>
        <taxon>Nemacheilidae</taxon>
        <taxon>Triplophysa</taxon>
    </lineage>
</organism>
<dbReference type="PROSITE" id="PS00107">
    <property type="entry name" value="PROTEIN_KINASE_ATP"/>
    <property type="match status" value="1"/>
</dbReference>
<dbReference type="InterPro" id="IPR008271">
    <property type="entry name" value="Ser/Thr_kinase_AS"/>
</dbReference>
<keyword evidence="5" id="KW-0808">Transferase</keyword>
<keyword evidence="4" id="KW-0597">Phosphoprotein</keyword>
<name>A0A9W7WD07_TRIRA</name>
<reference evidence="16" key="1">
    <citation type="submission" date="2021-02" db="EMBL/GenBank/DDBJ databases">
        <title>Comparative genomics reveals that relaxation of natural selection precedes convergent phenotypic evolution of cavefish.</title>
        <authorList>
            <person name="Peng Z."/>
        </authorList>
    </citation>
    <scope>NUCLEOTIDE SEQUENCE</scope>
    <source>
        <tissue evidence="16">Muscle</tissue>
    </source>
</reference>
<dbReference type="GO" id="GO:0005737">
    <property type="term" value="C:cytoplasm"/>
    <property type="evidence" value="ECO:0007669"/>
    <property type="project" value="TreeGrafter"/>
</dbReference>
<dbReference type="InterPro" id="IPR051138">
    <property type="entry name" value="PIM_Ser/Thr_kinase"/>
</dbReference>
<evidence type="ECO:0000259" key="15">
    <source>
        <dbReference type="PROSITE" id="PS50011"/>
    </source>
</evidence>
<evidence type="ECO:0000256" key="3">
    <source>
        <dbReference type="ARBA" id="ARBA00022527"/>
    </source>
</evidence>
<dbReference type="AlphaFoldDB" id="A0A9W7WD07"/>
<evidence type="ECO:0000256" key="11">
    <source>
        <dbReference type="PIRSR" id="PIRSR037993-1"/>
    </source>
</evidence>
<dbReference type="EMBL" id="JAFHDT010000021">
    <property type="protein sequence ID" value="KAI7794700.1"/>
    <property type="molecule type" value="Genomic_DNA"/>
</dbReference>
<comment type="catalytic activity">
    <reaction evidence="10">
        <text>L-seryl-[protein] + ATP = O-phospho-L-seryl-[protein] + ADP + H(+)</text>
        <dbReference type="Rhea" id="RHEA:17989"/>
        <dbReference type="Rhea" id="RHEA-COMP:9863"/>
        <dbReference type="Rhea" id="RHEA-COMP:11604"/>
        <dbReference type="ChEBI" id="CHEBI:15378"/>
        <dbReference type="ChEBI" id="CHEBI:29999"/>
        <dbReference type="ChEBI" id="CHEBI:30616"/>
        <dbReference type="ChEBI" id="CHEBI:83421"/>
        <dbReference type="ChEBI" id="CHEBI:456216"/>
        <dbReference type="EC" id="2.7.11.1"/>
    </reaction>
</comment>
<feature type="binding site" evidence="12">
    <location>
        <position position="101"/>
    </location>
    <ligand>
        <name>ATP</name>
        <dbReference type="ChEBI" id="CHEBI:30616"/>
    </ligand>
</feature>
<feature type="non-terminal residue" evidence="16">
    <location>
        <position position="1"/>
    </location>
</feature>
<dbReference type="InterPro" id="IPR011009">
    <property type="entry name" value="Kinase-like_dom_sf"/>
</dbReference>
<dbReference type="InterPro" id="IPR017441">
    <property type="entry name" value="Protein_kinase_ATP_BS"/>
</dbReference>
<keyword evidence="6 13" id="KW-0547">Nucleotide-binding</keyword>
<dbReference type="PANTHER" id="PTHR22984:SF11">
    <property type="entry name" value="AURORA KINASE-RELATED"/>
    <property type="match status" value="1"/>
</dbReference>
<evidence type="ECO:0000256" key="2">
    <source>
        <dbReference type="ARBA" id="ARBA00012513"/>
    </source>
</evidence>
<proteinExistence type="inferred from homology"/>
<evidence type="ECO:0000256" key="10">
    <source>
        <dbReference type="ARBA" id="ARBA00048679"/>
    </source>
</evidence>
<feature type="binding site" evidence="12">
    <location>
        <position position="37"/>
    </location>
    <ligand>
        <name>ATP</name>
        <dbReference type="ChEBI" id="CHEBI:30616"/>
    </ligand>
</feature>
<protein>
    <recommendedName>
        <fullName evidence="2">non-specific serine/threonine protein kinase</fullName>
        <ecNumber evidence="2">2.7.11.1</ecNumber>
    </recommendedName>
</protein>
<feature type="binding site" evidence="12">
    <location>
        <position position="94"/>
    </location>
    <ligand>
        <name>ATP</name>
        <dbReference type="ChEBI" id="CHEBI:30616"/>
    </ligand>
</feature>
<keyword evidence="8 12" id="KW-0067">ATP-binding</keyword>
<dbReference type="Gene3D" id="3.30.200.20">
    <property type="entry name" value="Phosphorylase Kinase, domain 1"/>
    <property type="match status" value="1"/>
</dbReference>
<evidence type="ECO:0000256" key="13">
    <source>
        <dbReference type="PROSITE-ProRule" id="PRU10141"/>
    </source>
</evidence>
<dbReference type="EC" id="2.7.11.1" evidence="2"/>
<comment type="similarity">
    <text evidence="1">Belongs to the protein kinase superfamily. CAMK Ser/Thr protein kinase family. PIM subfamily.</text>
</comment>
<feature type="binding site" evidence="13">
    <location>
        <position position="41"/>
    </location>
    <ligand>
        <name>ATP</name>
        <dbReference type="ChEBI" id="CHEBI:30616"/>
    </ligand>
</feature>
<dbReference type="GO" id="GO:0005524">
    <property type="term" value="F:ATP binding"/>
    <property type="evidence" value="ECO:0007669"/>
    <property type="project" value="UniProtKB-UniRule"/>
</dbReference>
<keyword evidence="7 16" id="KW-0418">Kinase</keyword>
<dbReference type="GO" id="GO:0007346">
    <property type="term" value="P:regulation of mitotic cell cycle"/>
    <property type="evidence" value="ECO:0007669"/>
    <property type="project" value="TreeGrafter"/>
</dbReference>
<evidence type="ECO:0000256" key="9">
    <source>
        <dbReference type="ARBA" id="ARBA00047899"/>
    </source>
</evidence>
<feature type="active site" description="Proton acceptor" evidence="11">
    <location>
        <position position="141"/>
    </location>
</feature>
<evidence type="ECO:0000256" key="1">
    <source>
        <dbReference type="ARBA" id="ARBA00005505"/>
    </source>
</evidence>